<dbReference type="Pfam" id="PF00057">
    <property type="entry name" value="Ldl_recept_a"/>
    <property type="match status" value="2"/>
</dbReference>
<name>H2ZGU0_CIOSA</name>
<keyword evidence="4" id="KW-0677">Repeat</keyword>
<keyword evidence="9" id="KW-0732">Signal</keyword>
<dbReference type="SUPFAM" id="SSF57424">
    <property type="entry name" value="LDL receptor-like module"/>
    <property type="match status" value="3"/>
</dbReference>
<keyword evidence="11" id="KW-1185">Reference proteome</keyword>
<dbReference type="GeneTree" id="ENSGT00710000108138"/>
<evidence type="ECO:0000256" key="7">
    <source>
        <dbReference type="ARBA" id="ARBA00023157"/>
    </source>
</evidence>
<evidence type="ECO:0000256" key="1">
    <source>
        <dbReference type="ARBA" id="ARBA00004167"/>
    </source>
</evidence>
<evidence type="ECO:0000256" key="4">
    <source>
        <dbReference type="ARBA" id="ARBA00022737"/>
    </source>
</evidence>
<dbReference type="eggNOG" id="KOG1215">
    <property type="taxonomic scope" value="Eukaryota"/>
</dbReference>
<reference evidence="10" key="3">
    <citation type="submission" date="2025-09" db="UniProtKB">
        <authorList>
            <consortium name="Ensembl"/>
        </authorList>
    </citation>
    <scope>IDENTIFICATION</scope>
</reference>
<keyword evidence="7 8" id="KW-1015">Disulfide bond</keyword>
<dbReference type="CDD" id="cd00112">
    <property type="entry name" value="LDLa"/>
    <property type="match status" value="3"/>
</dbReference>
<keyword evidence="5" id="KW-1133">Transmembrane helix</keyword>
<dbReference type="InParanoid" id="H2ZGU0"/>
<feature type="signal peptide" evidence="9">
    <location>
        <begin position="1"/>
        <end position="16"/>
    </location>
</feature>
<feature type="chain" id="PRO_5003579219" evidence="9">
    <location>
        <begin position="17"/>
        <end position="283"/>
    </location>
</feature>
<feature type="disulfide bond" evidence="8">
    <location>
        <begin position="80"/>
        <end position="95"/>
    </location>
</feature>
<evidence type="ECO:0000256" key="3">
    <source>
        <dbReference type="ARBA" id="ARBA00022692"/>
    </source>
</evidence>
<keyword evidence="3" id="KW-0812">Transmembrane</keyword>
<dbReference type="Gene3D" id="2.40.128.620">
    <property type="match status" value="1"/>
</dbReference>
<reference evidence="11" key="1">
    <citation type="submission" date="2003-08" db="EMBL/GenBank/DDBJ databases">
        <authorList>
            <person name="Birren B."/>
            <person name="Nusbaum C."/>
            <person name="Abebe A."/>
            <person name="Abouelleil A."/>
            <person name="Adekoya E."/>
            <person name="Ait-zahra M."/>
            <person name="Allen N."/>
            <person name="Allen T."/>
            <person name="An P."/>
            <person name="Anderson M."/>
            <person name="Anderson S."/>
            <person name="Arachchi H."/>
            <person name="Armbruster J."/>
            <person name="Bachantsang P."/>
            <person name="Baldwin J."/>
            <person name="Barry A."/>
            <person name="Bayul T."/>
            <person name="Blitshsteyn B."/>
            <person name="Bloom T."/>
            <person name="Blye J."/>
            <person name="Boguslavskiy L."/>
            <person name="Borowsky M."/>
            <person name="Boukhgalter B."/>
            <person name="Brunache A."/>
            <person name="Butler J."/>
            <person name="Calixte N."/>
            <person name="Calvo S."/>
            <person name="Camarata J."/>
            <person name="Campo K."/>
            <person name="Chang J."/>
            <person name="Cheshatsang Y."/>
            <person name="Citroen M."/>
            <person name="Collymore A."/>
            <person name="Considine T."/>
            <person name="Cook A."/>
            <person name="Cooke P."/>
            <person name="Corum B."/>
            <person name="Cuomo C."/>
            <person name="David R."/>
            <person name="Dawoe T."/>
            <person name="Degray S."/>
            <person name="Dodge S."/>
            <person name="Dooley K."/>
            <person name="Dorje P."/>
            <person name="Dorjee K."/>
            <person name="Dorris L."/>
            <person name="Duffey N."/>
            <person name="Dupes A."/>
            <person name="Elkins T."/>
            <person name="Engels R."/>
            <person name="Erickson J."/>
            <person name="Farina A."/>
            <person name="Faro S."/>
            <person name="Ferreira P."/>
            <person name="Fischer H."/>
            <person name="Fitzgerald M."/>
            <person name="Foley K."/>
            <person name="Gage D."/>
            <person name="Galagan J."/>
            <person name="Gearin G."/>
            <person name="Gnerre S."/>
            <person name="Gnirke A."/>
            <person name="Goyette A."/>
            <person name="Graham J."/>
            <person name="Grandbois E."/>
            <person name="Gyaltsen K."/>
            <person name="Hafez N."/>
            <person name="Hagopian D."/>
            <person name="Hagos B."/>
            <person name="Hall J."/>
            <person name="Hatcher B."/>
            <person name="Heller A."/>
            <person name="Higgins H."/>
            <person name="Honan T."/>
            <person name="Horn A."/>
            <person name="Houde N."/>
            <person name="Hughes L."/>
            <person name="Hulme W."/>
            <person name="Husby E."/>
            <person name="Iliev I."/>
            <person name="Jaffe D."/>
            <person name="Jones C."/>
            <person name="Kamal M."/>
            <person name="Kamat A."/>
            <person name="Kamvysselis M."/>
            <person name="Karlsson E."/>
            <person name="Kells C."/>
            <person name="Kieu A."/>
            <person name="Kisner P."/>
            <person name="Kodira C."/>
            <person name="Kulbokas E."/>
            <person name="Labutti K."/>
            <person name="Lama D."/>
            <person name="Landers T."/>
            <person name="Leger J."/>
            <person name="Levine S."/>
            <person name="Lewis D."/>
            <person name="Lewis T."/>
            <person name="Lindblad-toh K."/>
            <person name="Liu X."/>
            <person name="Lokyitsang T."/>
            <person name="Lokyitsang Y."/>
            <person name="Lucien O."/>
            <person name="Lui A."/>
            <person name="Ma L.J."/>
            <person name="Mabbitt R."/>
            <person name="Macdonald J."/>
            <person name="Maclean C."/>
            <person name="Major J."/>
            <person name="Manning J."/>
            <person name="Marabella R."/>
            <person name="Maru K."/>
            <person name="Matthews C."/>
            <person name="Mauceli E."/>
            <person name="Mccarthy M."/>
            <person name="Mcdonough S."/>
            <person name="Mcghee T."/>
            <person name="Meldrim J."/>
            <person name="Meneus L."/>
            <person name="Mesirov J."/>
            <person name="Mihalev A."/>
            <person name="Mihova T."/>
            <person name="Mikkelsen T."/>
            <person name="Mlenga V."/>
            <person name="Moru K."/>
            <person name="Mozes J."/>
            <person name="Mulrain L."/>
            <person name="Munson G."/>
            <person name="Naylor J."/>
            <person name="Newes C."/>
            <person name="Nguyen C."/>
            <person name="Nguyen N."/>
            <person name="Nguyen T."/>
            <person name="Nicol R."/>
            <person name="Nielsen C."/>
            <person name="Nizzari M."/>
            <person name="Norbu C."/>
            <person name="Norbu N."/>
            <person name="O'donnell P."/>
            <person name="Okoawo O."/>
            <person name="O'leary S."/>
            <person name="Omotosho B."/>
            <person name="O'neill K."/>
            <person name="Osman S."/>
            <person name="Parker S."/>
            <person name="Perrin D."/>
            <person name="Phunkhang P."/>
            <person name="Piqani B."/>
            <person name="Purcell S."/>
            <person name="Rachupka T."/>
            <person name="Ramasamy U."/>
            <person name="Rameau R."/>
            <person name="Ray V."/>
            <person name="Raymond C."/>
            <person name="Retta R."/>
            <person name="Richardson S."/>
            <person name="Rise C."/>
            <person name="Rodriguez J."/>
            <person name="Rogers J."/>
            <person name="Rogov P."/>
            <person name="Rutman M."/>
            <person name="Schupbach R."/>
            <person name="Seaman C."/>
            <person name="Settipalli S."/>
            <person name="Sharpe T."/>
            <person name="Sheridan J."/>
            <person name="Sherpa N."/>
            <person name="Shi J."/>
            <person name="Smirnov S."/>
            <person name="Smith C."/>
            <person name="Sougnez C."/>
            <person name="Spencer B."/>
            <person name="Stalker J."/>
            <person name="Stange-thomann N."/>
            <person name="Stavropoulos S."/>
            <person name="Stetson K."/>
            <person name="Stone C."/>
            <person name="Stone S."/>
            <person name="Stubbs M."/>
            <person name="Talamas J."/>
            <person name="Tchuinga P."/>
            <person name="Tenzing P."/>
            <person name="Tesfaye S."/>
            <person name="Theodore J."/>
            <person name="Thoulutsang Y."/>
            <person name="Topham K."/>
            <person name="Towey S."/>
            <person name="Tsamla T."/>
            <person name="Tsomo N."/>
            <person name="Vallee D."/>
            <person name="Vassiliev H."/>
            <person name="Venkataraman V."/>
            <person name="Vinson J."/>
            <person name="Vo A."/>
            <person name="Wade C."/>
            <person name="Wang S."/>
            <person name="Wangchuk T."/>
            <person name="Wangdi T."/>
            <person name="Whittaker C."/>
            <person name="Wilkinson J."/>
            <person name="Wu Y."/>
            <person name="Wyman D."/>
            <person name="Yadav S."/>
            <person name="Yang S."/>
            <person name="Yang X."/>
            <person name="Yeager S."/>
            <person name="Yee E."/>
            <person name="Young G."/>
            <person name="Zainoun J."/>
            <person name="Zembeck L."/>
            <person name="Zimmer A."/>
            <person name="Zody M."/>
            <person name="Lander E."/>
        </authorList>
    </citation>
    <scope>NUCLEOTIDE SEQUENCE [LARGE SCALE GENOMIC DNA]</scope>
</reference>
<dbReference type="PROSITE" id="PS01209">
    <property type="entry name" value="LDLRA_1"/>
    <property type="match status" value="2"/>
</dbReference>
<protein>
    <submittedName>
        <fullName evidence="10">Uncharacterized protein</fullName>
    </submittedName>
</protein>
<dbReference type="Proteomes" id="UP000007875">
    <property type="component" value="Unassembled WGS sequence"/>
</dbReference>
<dbReference type="HOGENOM" id="CLU_983381_0_0_1"/>
<dbReference type="GO" id="GO:0012505">
    <property type="term" value="C:endomembrane system"/>
    <property type="evidence" value="ECO:0007669"/>
    <property type="project" value="UniProtKB-SubCell"/>
</dbReference>
<evidence type="ECO:0000256" key="2">
    <source>
        <dbReference type="ARBA" id="ARBA00004308"/>
    </source>
</evidence>
<proteinExistence type="predicted"/>
<dbReference type="GO" id="GO:0005886">
    <property type="term" value="C:plasma membrane"/>
    <property type="evidence" value="ECO:0007669"/>
    <property type="project" value="TreeGrafter"/>
</dbReference>
<dbReference type="STRING" id="51511.ENSCSAVP00000016806"/>
<dbReference type="PANTHER" id="PTHR24270">
    <property type="entry name" value="LOW-DENSITY LIPOPROTEIN RECEPTOR-RELATED"/>
    <property type="match status" value="1"/>
</dbReference>
<keyword evidence="6" id="KW-0472">Membrane</keyword>
<evidence type="ECO:0000313" key="11">
    <source>
        <dbReference type="Proteomes" id="UP000007875"/>
    </source>
</evidence>
<dbReference type="PROSITE" id="PS50068">
    <property type="entry name" value="LDLRA_2"/>
    <property type="match status" value="2"/>
</dbReference>
<dbReference type="Ensembl" id="ENSCSAVT00000016988.1">
    <property type="protein sequence ID" value="ENSCSAVP00000016806.1"/>
    <property type="gene ID" value="ENSCSAVG00000009887.1"/>
</dbReference>
<dbReference type="Gene3D" id="4.10.400.10">
    <property type="entry name" value="Low-density Lipoprotein Receptor"/>
    <property type="match status" value="2"/>
</dbReference>
<dbReference type="PRINTS" id="PR00261">
    <property type="entry name" value="LDLRECEPTOR"/>
</dbReference>
<dbReference type="InterPro" id="IPR023415">
    <property type="entry name" value="LDLR_class-A_CS"/>
</dbReference>
<dbReference type="InterPro" id="IPR050685">
    <property type="entry name" value="LDLR"/>
</dbReference>
<evidence type="ECO:0000313" key="10">
    <source>
        <dbReference type="Ensembl" id="ENSCSAVP00000016806.1"/>
    </source>
</evidence>
<evidence type="ECO:0000256" key="8">
    <source>
        <dbReference type="PROSITE-ProRule" id="PRU00124"/>
    </source>
</evidence>
<dbReference type="SMART" id="SM00192">
    <property type="entry name" value="LDLa"/>
    <property type="match status" value="3"/>
</dbReference>
<feature type="disulfide bond" evidence="8">
    <location>
        <begin position="119"/>
        <end position="134"/>
    </location>
</feature>
<dbReference type="InterPro" id="IPR036055">
    <property type="entry name" value="LDL_receptor-like_sf"/>
</dbReference>
<dbReference type="GO" id="GO:0016192">
    <property type="term" value="P:vesicle-mediated transport"/>
    <property type="evidence" value="ECO:0007669"/>
    <property type="project" value="UniProtKB-ARBA"/>
</dbReference>
<accession>H2ZGU0</accession>
<comment type="caution">
    <text evidence="8">Lacks conserved residue(s) required for the propagation of feature annotation.</text>
</comment>
<reference evidence="10" key="2">
    <citation type="submission" date="2025-08" db="UniProtKB">
        <authorList>
            <consortium name="Ensembl"/>
        </authorList>
    </citation>
    <scope>IDENTIFICATION</scope>
</reference>
<organism evidence="10 11">
    <name type="scientific">Ciona savignyi</name>
    <name type="common">Pacific transparent sea squirt</name>
    <dbReference type="NCBI Taxonomy" id="51511"/>
    <lineage>
        <taxon>Eukaryota</taxon>
        <taxon>Metazoa</taxon>
        <taxon>Chordata</taxon>
        <taxon>Tunicata</taxon>
        <taxon>Ascidiacea</taxon>
        <taxon>Phlebobranchia</taxon>
        <taxon>Cionidae</taxon>
        <taxon>Ciona</taxon>
    </lineage>
</organism>
<dbReference type="AlphaFoldDB" id="H2ZGU0"/>
<dbReference type="PANTHER" id="PTHR24270:SF60">
    <property type="entry name" value="CUB AND LDLA DOMAIN, ISOFORM A-RELATED"/>
    <property type="match status" value="1"/>
</dbReference>
<comment type="subcellular location">
    <subcellularLocation>
        <location evidence="2">Endomembrane system</location>
    </subcellularLocation>
    <subcellularLocation>
        <location evidence="1">Membrane</location>
        <topology evidence="1">Single-pass membrane protein</topology>
    </subcellularLocation>
</comment>
<evidence type="ECO:0000256" key="5">
    <source>
        <dbReference type="ARBA" id="ARBA00022989"/>
    </source>
</evidence>
<sequence length="283" mass="32235">MLFIFCLYVLFVSVLSASSDQIPDRWQCGDGLTYIEMDYLCDGRNDCPDLSDENELHCGTTCEFKCHSGDQKCALSYQKCDGYPDCADWSDEADCELEECDGFRCRDDSTRCITFRDVCDRYSDCADSSDEMNCSISTSAPQTTTMSTVITTTTTTTTPMASTTGPKRIPRKCKKNPKKSKCHTFWNLLAATLTKKFMKRCTKKPNSKKCRNWRPVLDIKRETSPGDFIPSKCKRNPSIAKCKKYLREIAKQLPNKFITKCKAKPRNRKCKKFHAVLSLVPKH</sequence>
<evidence type="ECO:0000256" key="9">
    <source>
        <dbReference type="SAM" id="SignalP"/>
    </source>
</evidence>
<evidence type="ECO:0000256" key="6">
    <source>
        <dbReference type="ARBA" id="ARBA00023136"/>
    </source>
</evidence>
<dbReference type="InterPro" id="IPR002172">
    <property type="entry name" value="LDrepeatLR_classA_rpt"/>
</dbReference>